<comment type="caution">
    <text evidence="1">The sequence shown here is derived from an EMBL/GenBank/DDBJ whole genome shotgun (WGS) entry which is preliminary data.</text>
</comment>
<keyword evidence="2" id="KW-1185">Reference proteome</keyword>
<reference evidence="2" key="1">
    <citation type="journal article" date="2022" name="Mol. Ecol. Resour.">
        <title>The genomes of chicory, endive, great burdock and yacon provide insights into Asteraceae palaeo-polyploidization history and plant inulin production.</title>
        <authorList>
            <person name="Fan W."/>
            <person name="Wang S."/>
            <person name="Wang H."/>
            <person name="Wang A."/>
            <person name="Jiang F."/>
            <person name="Liu H."/>
            <person name="Zhao H."/>
            <person name="Xu D."/>
            <person name="Zhang Y."/>
        </authorList>
    </citation>
    <scope>NUCLEOTIDE SEQUENCE [LARGE SCALE GENOMIC DNA]</scope>
    <source>
        <strain evidence="2">cv. Niubang</strain>
    </source>
</reference>
<organism evidence="1 2">
    <name type="scientific">Arctium lappa</name>
    <name type="common">Greater burdock</name>
    <name type="synonym">Lappa major</name>
    <dbReference type="NCBI Taxonomy" id="4217"/>
    <lineage>
        <taxon>Eukaryota</taxon>
        <taxon>Viridiplantae</taxon>
        <taxon>Streptophyta</taxon>
        <taxon>Embryophyta</taxon>
        <taxon>Tracheophyta</taxon>
        <taxon>Spermatophyta</taxon>
        <taxon>Magnoliopsida</taxon>
        <taxon>eudicotyledons</taxon>
        <taxon>Gunneridae</taxon>
        <taxon>Pentapetalae</taxon>
        <taxon>asterids</taxon>
        <taxon>campanulids</taxon>
        <taxon>Asterales</taxon>
        <taxon>Asteraceae</taxon>
        <taxon>Carduoideae</taxon>
        <taxon>Cardueae</taxon>
        <taxon>Arctiinae</taxon>
        <taxon>Arctium</taxon>
    </lineage>
</organism>
<name>A0ACB9FDB1_ARCLA</name>
<sequence length="157" mass="17939">MVLHDGKGNFIWQSFDSPTDTLLVGQYLRAGGPSKLVSRSSEANNVDGAYSLVMESKWLVMYYKSPNSVRPMLYWTSIEPLTNIGEGSLSYFTLTSEAETDEGFLYYLTFEYFMTNPSSDSNRNMAYSLYNNTYLYLRLAIDGNLRFLTYNRNVQGV</sequence>
<dbReference type="Proteomes" id="UP001055879">
    <property type="component" value="Linkage Group LG01"/>
</dbReference>
<gene>
    <name evidence="1" type="ORF">L6452_00429</name>
</gene>
<accession>A0ACB9FDB1</accession>
<evidence type="ECO:0000313" key="1">
    <source>
        <dbReference type="EMBL" id="KAI3769328.1"/>
    </source>
</evidence>
<reference evidence="1 2" key="2">
    <citation type="journal article" date="2022" name="Mol. Ecol. Resour.">
        <title>The genomes of chicory, endive, great burdock and yacon provide insights into Asteraceae paleo-polyploidization history and plant inulin production.</title>
        <authorList>
            <person name="Fan W."/>
            <person name="Wang S."/>
            <person name="Wang H."/>
            <person name="Wang A."/>
            <person name="Jiang F."/>
            <person name="Liu H."/>
            <person name="Zhao H."/>
            <person name="Xu D."/>
            <person name="Zhang Y."/>
        </authorList>
    </citation>
    <scope>NUCLEOTIDE SEQUENCE [LARGE SCALE GENOMIC DNA]</scope>
    <source>
        <strain evidence="2">cv. Niubang</strain>
    </source>
</reference>
<protein>
    <submittedName>
        <fullName evidence="1">Uncharacterized protein</fullName>
    </submittedName>
</protein>
<evidence type="ECO:0000313" key="2">
    <source>
        <dbReference type="Proteomes" id="UP001055879"/>
    </source>
</evidence>
<proteinExistence type="predicted"/>
<dbReference type="EMBL" id="CM042047">
    <property type="protein sequence ID" value="KAI3769328.1"/>
    <property type="molecule type" value="Genomic_DNA"/>
</dbReference>